<evidence type="ECO:0000256" key="8">
    <source>
        <dbReference type="PIRSR" id="PIRSR004682-1"/>
    </source>
</evidence>
<reference evidence="13" key="1">
    <citation type="submission" date="2016-10" db="EMBL/GenBank/DDBJ databases">
        <authorList>
            <person name="Varghese N."/>
            <person name="Submissions S."/>
        </authorList>
    </citation>
    <scope>NUCLEOTIDE SEQUENCE [LARGE SCALE GENOMIC DNA]</scope>
    <source>
        <strain evidence="13">S6-262</strain>
    </source>
</reference>
<gene>
    <name evidence="12" type="ORF">SAMN05192583_3230</name>
</gene>
<feature type="binding site" evidence="11">
    <location>
        <position position="12"/>
    </location>
    <ligand>
        <name>Mg(2+)</name>
        <dbReference type="ChEBI" id="CHEBI:18420"/>
    </ligand>
</feature>
<evidence type="ECO:0000313" key="13">
    <source>
        <dbReference type="Proteomes" id="UP000199206"/>
    </source>
</evidence>
<dbReference type="PANTHER" id="PTHR42891">
    <property type="entry name" value="D-GLYCERO-BETA-D-MANNO-HEPTOSE-1,7-BISPHOSPHATE 7-PHOSPHATASE"/>
    <property type="match status" value="1"/>
</dbReference>
<evidence type="ECO:0000256" key="4">
    <source>
        <dbReference type="ARBA" id="ARBA00022801"/>
    </source>
</evidence>
<feature type="site" description="Stabilizes the phosphoryl group" evidence="10">
    <location>
        <position position="112"/>
    </location>
</feature>
<feature type="binding site" evidence="9">
    <location>
        <begin position="54"/>
        <end position="57"/>
    </location>
    <ligand>
        <name>substrate</name>
    </ligand>
</feature>
<dbReference type="InterPro" id="IPR006549">
    <property type="entry name" value="HAD-SF_hydro_IIIA"/>
</dbReference>
<name>A0A1H8I8M6_9SPHN</name>
<evidence type="ECO:0000256" key="3">
    <source>
        <dbReference type="ARBA" id="ARBA00022723"/>
    </source>
</evidence>
<feature type="binding site" evidence="11">
    <location>
        <position position="14"/>
    </location>
    <ligand>
        <name>Mg(2+)</name>
        <dbReference type="ChEBI" id="CHEBI:18420"/>
    </ligand>
</feature>
<comment type="subcellular location">
    <subcellularLocation>
        <location evidence="1 7">Cytoplasm</location>
    </subcellularLocation>
</comment>
<dbReference type="InterPro" id="IPR004446">
    <property type="entry name" value="Heptose_bisP_phosphatase"/>
</dbReference>
<dbReference type="GO" id="GO:0016791">
    <property type="term" value="F:phosphatase activity"/>
    <property type="evidence" value="ECO:0007669"/>
    <property type="project" value="InterPro"/>
</dbReference>
<dbReference type="SUPFAM" id="SSF56784">
    <property type="entry name" value="HAD-like"/>
    <property type="match status" value="1"/>
</dbReference>
<dbReference type="CDD" id="cd07503">
    <property type="entry name" value="HAD_HisB-N"/>
    <property type="match status" value="1"/>
</dbReference>
<protein>
    <recommendedName>
        <fullName evidence="6 7">D,D-heptose 1,7-bisphosphate phosphatase</fullName>
        <ecNumber evidence="7">3.1.3.-</ecNumber>
    </recommendedName>
</protein>
<dbReference type="InterPro" id="IPR006543">
    <property type="entry name" value="Histidinol-phos"/>
</dbReference>
<keyword evidence="11" id="KW-0460">Magnesium</keyword>
<dbReference type="Pfam" id="PF13242">
    <property type="entry name" value="Hydrolase_like"/>
    <property type="match status" value="1"/>
</dbReference>
<dbReference type="RefSeq" id="WP_093666743.1">
    <property type="nucleotide sequence ID" value="NZ_FOCF01000009.1"/>
</dbReference>
<comment type="cofactor">
    <cofactor evidence="11">
        <name>Mg(2+)</name>
        <dbReference type="ChEBI" id="CHEBI:18420"/>
    </cofactor>
</comment>
<evidence type="ECO:0000256" key="2">
    <source>
        <dbReference type="ARBA" id="ARBA00022490"/>
    </source>
</evidence>
<keyword evidence="5 7" id="KW-0119">Carbohydrate metabolism</keyword>
<feature type="binding site" evidence="9">
    <location>
        <position position="138"/>
    </location>
    <ligand>
        <name>substrate</name>
    </ligand>
</feature>
<feature type="binding site" evidence="11">
    <location>
        <position position="137"/>
    </location>
    <ligand>
        <name>Mg(2+)</name>
        <dbReference type="ChEBI" id="CHEBI:18420"/>
    </ligand>
</feature>
<evidence type="ECO:0000256" key="7">
    <source>
        <dbReference type="PIRNR" id="PIRNR004682"/>
    </source>
</evidence>
<dbReference type="InterPro" id="IPR023214">
    <property type="entry name" value="HAD_sf"/>
</dbReference>
<comment type="similarity">
    <text evidence="7">Belongs to the gmhB family.</text>
</comment>
<dbReference type="EMBL" id="FOCF01000009">
    <property type="protein sequence ID" value="SEN64218.1"/>
    <property type="molecule type" value="Genomic_DNA"/>
</dbReference>
<proteinExistence type="inferred from homology"/>
<dbReference type="GO" id="GO:0005737">
    <property type="term" value="C:cytoplasm"/>
    <property type="evidence" value="ECO:0007669"/>
    <property type="project" value="UniProtKB-SubCell"/>
</dbReference>
<dbReference type="GO" id="GO:0005975">
    <property type="term" value="P:carbohydrate metabolic process"/>
    <property type="evidence" value="ECO:0007669"/>
    <property type="project" value="InterPro"/>
</dbReference>
<dbReference type="OrthoDB" id="9814110at2"/>
<keyword evidence="2 7" id="KW-0963">Cytoplasm</keyword>
<dbReference type="NCBIfam" id="TIGR01662">
    <property type="entry name" value="HAD-SF-IIIA"/>
    <property type="match status" value="1"/>
</dbReference>
<evidence type="ECO:0000313" key="12">
    <source>
        <dbReference type="EMBL" id="SEN64218.1"/>
    </source>
</evidence>
<feature type="site" description="Stabilizes the phosphoryl group" evidence="10">
    <location>
        <position position="111"/>
    </location>
</feature>
<feature type="binding site" evidence="9">
    <location>
        <begin position="111"/>
        <end position="112"/>
    </location>
    <ligand>
        <name>substrate</name>
    </ligand>
</feature>
<feature type="active site" description="Nucleophile" evidence="8">
    <location>
        <position position="12"/>
    </location>
</feature>
<organism evidence="12 13">
    <name type="scientific">Sphingomonas gellani</name>
    <dbReference type="NCBI Taxonomy" id="1166340"/>
    <lineage>
        <taxon>Bacteria</taxon>
        <taxon>Pseudomonadati</taxon>
        <taxon>Pseudomonadota</taxon>
        <taxon>Alphaproteobacteria</taxon>
        <taxon>Sphingomonadales</taxon>
        <taxon>Sphingomonadaceae</taxon>
        <taxon>Sphingomonas</taxon>
    </lineage>
</organism>
<dbReference type="EC" id="3.1.3.-" evidence="7"/>
<feature type="binding site" evidence="9">
    <location>
        <begin position="12"/>
        <end position="14"/>
    </location>
    <ligand>
        <name>substrate</name>
    </ligand>
</feature>
<keyword evidence="3 11" id="KW-0479">Metal-binding</keyword>
<keyword evidence="4 7" id="KW-0378">Hydrolase</keyword>
<evidence type="ECO:0000256" key="5">
    <source>
        <dbReference type="ARBA" id="ARBA00023277"/>
    </source>
</evidence>
<evidence type="ECO:0000256" key="6">
    <source>
        <dbReference type="ARBA" id="ARBA00031828"/>
    </source>
</evidence>
<dbReference type="Gene3D" id="3.40.50.1000">
    <property type="entry name" value="HAD superfamily/HAD-like"/>
    <property type="match status" value="1"/>
</dbReference>
<dbReference type="GO" id="GO:0046872">
    <property type="term" value="F:metal ion binding"/>
    <property type="evidence" value="ECO:0007669"/>
    <property type="project" value="UniProtKB-KW"/>
</dbReference>
<evidence type="ECO:0000256" key="9">
    <source>
        <dbReference type="PIRSR" id="PIRSR004682-2"/>
    </source>
</evidence>
<dbReference type="STRING" id="1166340.SAMN05192583_3230"/>
<feature type="binding site" evidence="9">
    <location>
        <begin position="20"/>
        <end position="23"/>
    </location>
    <ligand>
        <name>substrate</name>
    </ligand>
</feature>
<evidence type="ECO:0000256" key="1">
    <source>
        <dbReference type="ARBA" id="ARBA00004496"/>
    </source>
</evidence>
<dbReference type="AlphaFoldDB" id="A0A1H8I8M6"/>
<dbReference type="PIRSF" id="PIRSF004682">
    <property type="entry name" value="GmhB"/>
    <property type="match status" value="1"/>
</dbReference>
<feature type="active site" description="Proton donor" evidence="8">
    <location>
        <position position="14"/>
    </location>
</feature>
<sequence>MTEAARPTVFLDRDGVINVDTGYPHRPEELALTPTAAPAIARLNRAGCLVIVVTNQSGVARGMFDLAAVDRFHAAIQERLAEHAARIDAFYVAPYHPAGTVARFAIEHPDRKPGPGMILSAMADWPVDPNRAILFGDKGSDLEAAVRAGIPAWLLSSDTCDLDAAVSVWLERLAGAAVPDNTR</sequence>
<feature type="site" description="Stabilizes the phosphoryl group" evidence="10">
    <location>
        <position position="54"/>
    </location>
</feature>
<dbReference type="PANTHER" id="PTHR42891:SF1">
    <property type="entry name" value="D-GLYCERO-BETA-D-MANNO-HEPTOSE-1,7-BISPHOSPHATE 7-PHOSPHATASE"/>
    <property type="match status" value="1"/>
</dbReference>
<accession>A0A1H8I8M6</accession>
<feature type="binding site" evidence="11">
    <location>
        <position position="138"/>
    </location>
    <ligand>
        <name>Mg(2+)</name>
        <dbReference type="ChEBI" id="CHEBI:18420"/>
    </ligand>
</feature>
<evidence type="ECO:0000256" key="11">
    <source>
        <dbReference type="PIRSR" id="PIRSR004682-4"/>
    </source>
</evidence>
<dbReference type="Proteomes" id="UP000199206">
    <property type="component" value="Unassembled WGS sequence"/>
</dbReference>
<evidence type="ECO:0000256" key="10">
    <source>
        <dbReference type="PIRSR" id="PIRSR004682-3"/>
    </source>
</evidence>
<keyword evidence="13" id="KW-1185">Reference proteome</keyword>
<dbReference type="InterPro" id="IPR036412">
    <property type="entry name" value="HAD-like_sf"/>
</dbReference>
<dbReference type="NCBIfam" id="TIGR01656">
    <property type="entry name" value="Histidinol-ppas"/>
    <property type="match status" value="1"/>
</dbReference>